<keyword evidence="6" id="KW-1185">Reference proteome</keyword>
<feature type="compositionally biased region" description="Basic and acidic residues" evidence="2">
    <location>
        <begin position="219"/>
        <end position="235"/>
    </location>
</feature>
<dbReference type="InterPro" id="IPR013670">
    <property type="entry name" value="EcoEI_R_C_dom"/>
</dbReference>
<keyword evidence="1" id="KW-0175">Coiled coil</keyword>
<dbReference type="Pfam" id="PF13643">
    <property type="entry name" value="DUF4145"/>
    <property type="match status" value="1"/>
</dbReference>
<feature type="domain" description="Helicase C-terminal" evidence="4">
    <location>
        <begin position="702"/>
        <end position="869"/>
    </location>
</feature>
<feature type="domain" description="Helicase ATP-binding" evidence="3">
    <location>
        <begin position="439"/>
        <end position="624"/>
    </location>
</feature>
<dbReference type="Proteomes" id="UP000617628">
    <property type="component" value="Unassembled WGS sequence"/>
</dbReference>
<accession>A0A934RUN6</accession>
<protein>
    <submittedName>
        <fullName evidence="5">Type I restriction-modification system endonuclease</fullName>
        <ecNumber evidence="5">3.1.21.3</ecNumber>
    </submittedName>
</protein>
<dbReference type="CDD" id="cd18799">
    <property type="entry name" value="SF2_C_EcoAI-like"/>
    <property type="match status" value="1"/>
</dbReference>
<keyword evidence="5" id="KW-0378">Hydrolase</keyword>
<dbReference type="GO" id="GO:0005524">
    <property type="term" value="F:ATP binding"/>
    <property type="evidence" value="ECO:0007669"/>
    <property type="project" value="InterPro"/>
</dbReference>
<gene>
    <name evidence="5" type="primary">hsdR</name>
    <name evidence="5" type="ORF">JIN87_13945</name>
</gene>
<dbReference type="PANTHER" id="PTHR47396">
    <property type="entry name" value="TYPE I RESTRICTION ENZYME ECOKI R PROTEIN"/>
    <property type="match status" value="1"/>
</dbReference>
<name>A0A934RUN6_9BACT</name>
<dbReference type="InterPro" id="IPR006935">
    <property type="entry name" value="Helicase/UvrB_N"/>
</dbReference>
<dbReference type="Pfam" id="PF08463">
    <property type="entry name" value="EcoEI_R_C"/>
    <property type="match status" value="1"/>
</dbReference>
<feature type="coiled-coil region" evidence="1">
    <location>
        <begin position="146"/>
        <end position="209"/>
    </location>
</feature>
<dbReference type="InterPro" id="IPR050742">
    <property type="entry name" value="Helicase_Restrict-Modif_Enz"/>
</dbReference>
<dbReference type="NCBIfam" id="NF008521">
    <property type="entry name" value="PRK11448.1"/>
    <property type="match status" value="1"/>
</dbReference>
<dbReference type="InterPro" id="IPR027417">
    <property type="entry name" value="P-loop_NTPase"/>
</dbReference>
<sequence>MSVPPPTVNFQFLRKSEPHLLKLASGAESYCFVEPDLSLTRSRQFAEAIAALILQSSSQHREEIPDLLKSINALRDEGYLSRELCDAFHTIRKLGNKAVHTGSAKESSALHALKLTRAIAVWYHRLSKPNFKPGAFIPPPPPEDPTEELANELAELREKFAEEHKALEQAEAQIGSLEAAREAALEEARKAYEEQAAALDLAAETEEKLLAAQEAFLSEEAKKPAPTKKEAEETKSAANQASSQFLSDLDEAETREIIDAKLREAGWEADTVNIRYARGTRPEKGVNKAIAEWPTTSGPVDYALFVGLQLIAVAEAKKFEYDLPPVLGQARRYAKDIDSKGFALPEGSPWFEYKVPFAFASNGRPYLKQIEEKSGIYFQDLRDETFSPCAIDGWRSPEGLVADLKQDIAEANEDLSNSPVDDLPGLRDYQIEAISEIEKCIARGQRELLLAMATGTGKTRTAVSLIYRLIRYKRFRRILFLVDREKLGEQAHDDGFANIKLESLQTFTDMYNVAELGDRTIEPETKVHIATVQSMVQRVTHLSDDPPPPVDQYDCIIIDECHRGYNLDREMDEHEMAFRSEADFISKYRRVIEHFHAVKIGLTATPAAHTTDIFGRPVYTYSYREAVTDGHLCDHEPPYRFTTALAKHGIKWRRGEKIQFYDPKTGEMDLVTAPDEVLKGVDEFNKQVITRPFNTTICEEIASPEYFDPSEPGKTLVFCATDSHADIFVTELKKAIRKQYGPQPDNLVAKITGTAVAGDSTVYKRFKNEVYPKIAVTVDLLTTGVDIPAITRLVFVRRVKSRILYEQMLGRATRQCRDLFGEGEHKQSFEIFDAVDIYDALEDFSTMRPVVQRPKASIPQIVGWMDEALAAENATSAEAFHRELVVRIRRLGSRLAGRNEELESRFPPYNADTLTSAIATSPSAASAIFDKREDLADWLAKVAKKGPRPPLMVSEHTDEILSVERGYGDGREKPADYLDRFNHWIDEHKTTNEALRLVLTAPASLDRKALKQLLLALADEGFSETQLRPAWREVKHQDCAATLIGYIRSQALGSPLIPFEERVERAAQQLRSSTEFQWTQNQRRWLDRIVNQIKKQTLVDRDSLQSGAFASAGGFNVINKSFSGKLDRLLSDLHSAIWSDDVA</sequence>
<dbReference type="PROSITE" id="PS51192">
    <property type="entry name" value="HELICASE_ATP_BIND_1"/>
    <property type="match status" value="1"/>
</dbReference>
<dbReference type="GO" id="GO:0005829">
    <property type="term" value="C:cytosol"/>
    <property type="evidence" value="ECO:0007669"/>
    <property type="project" value="TreeGrafter"/>
</dbReference>
<dbReference type="EMBL" id="JAENIL010000024">
    <property type="protein sequence ID" value="MBK1877975.1"/>
    <property type="molecule type" value="Genomic_DNA"/>
</dbReference>
<dbReference type="Pfam" id="PF00271">
    <property type="entry name" value="Helicase_C"/>
    <property type="match status" value="1"/>
</dbReference>
<organism evidence="5 6">
    <name type="scientific">Pelagicoccus mobilis</name>
    <dbReference type="NCBI Taxonomy" id="415221"/>
    <lineage>
        <taxon>Bacteria</taxon>
        <taxon>Pseudomonadati</taxon>
        <taxon>Verrucomicrobiota</taxon>
        <taxon>Opitutia</taxon>
        <taxon>Puniceicoccales</taxon>
        <taxon>Pelagicoccaceae</taxon>
        <taxon>Pelagicoccus</taxon>
    </lineage>
</organism>
<dbReference type="GO" id="GO:0003677">
    <property type="term" value="F:DNA binding"/>
    <property type="evidence" value="ECO:0007669"/>
    <property type="project" value="InterPro"/>
</dbReference>
<dbReference type="SMART" id="SM00490">
    <property type="entry name" value="HELICc"/>
    <property type="match status" value="1"/>
</dbReference>
<keyword evidence="5" id="KW-0255">Endonuclease</keyword>
<evidence type="ECO:0000313" key="5">
    <source>
        <dbReference type="EMBL" id="MBK1877975.1"/>
    </source>
</evidence>
<dbReference type="InterPro" id="IPR001650">
    <property type="entry name" value="Helicase_C-like"/>
</dbReference>
<evidence type="ECO:0000256" key="1">
    <source>
        <dbReference type="SAM" id="Coils"/>
    </source>
</evidence>
<evidence type="ECO:0000259" key="3">
    <source>
        <dbReference type="PROSITE" id="PS51192"/>
    </source>
</evidence>
<dbReference type="PANTHER" id="PTHR47396:SF1">
    <property type="entry name" value="ATP-DEPENDENT HELICASE IRC3-RELATED"/>
    <property type="match status" value="1"/>
</dbReference>
<keyword evidence="5" id="KW-0540">Nuclease</keyword>
<proteinExistence type="predicted"/>
<dbReference type="EC" id="3.1.21.3" evidence="5"/>
<dbReference type="SMART" id="SM00487">
    <property type="entry name" value="DEXDc"/>
    <property type="match status" value="1"/>
</dbReference>
<dbReference type="GO" id="GO:0009035">
    <property type="term" value="F:type I site-specific deoxyribonuclease activity"/>
    <property type="evidence" value="ECO:0007669"/>
    <property type="project" value="UniProtKB-EC"/>
</dbReference>
<dbReference type="InterPro" id="IPR014001">
    <property type="entry name" value="Helicase_ATP-bd"/>
</dbReference>
<dbReference type="CDD" id="cd18032">
    <property type="entry name" value="DEXHc_RE_I_III_res"/>
    <property type="match status" value="1"/>
</dbReference>
<dbReference type="Gene3D" id="3.40.50.300">
    <property type="entry name" value="P-loop containing nucleotide triphosphate hydrolases"/>
    <property type="match status" value="2"/>
</dbReference>
<dbReference type="SUPFAM" id="SSF52540">
    <property type="entry name" value="P-loop containing nucleoside triphosphate hydrolases"/>
    <property type="match status" value="1"/>
</dbReference>
<reference evidence="5" key="1">
    <citation type="submission" date="2021-01" db="EMBL/GenBank/DDBJ databases">
        <title>Modified the classification status of verrucomicrobia.</title>
        <authorList>
            <person name="Feng X."/>
        </authorList>
    </citation>
    <scope>NUCLEOTIDE SEQUENCE</scope>
    <source>
        <strain evidence="5">KCTC 13126</strain>
    </source>
</reference>
<evidence type="ECO:0000259" key="4">
    <source>
        <dbReference type="PROSITE" id="PS51194"/>
    </source>
</evidence>
<comment type="caution">
    <text evidence="5">The sequence shown here is derived from an EMBL/GenBank/DDBJ whole genome shotgun (WGS) entry which is preliminary data.</text>
</comment>
<dbReference type="Pfam" id="PF04851">
    <property type="entry name" value="ResIII"/>
    <property type="match status" value="1"/>
</dbReference>
<dbReference type="RefSeq" id="WP_200356188.1">
    <property type="nucleotide sequence ID" value="NZ_JAENIL010000024.1"/>
</dbReference>
<evidence type="ECO:0000256" key="2">
    <source>
        <dbReference type="SAM" id="MobiDB-lite"/>
    </source>
</evidence>
<dbReference type="Gene3D" id="3.90.1570.30">
    <property type="match status" value="1"/>
</dbReference>
<dbReference type="PROSITE" id="PS51194">
    <property type="entry name" value="HELICASE_CTER"/>
    <property type="match status" value="1"/>
</dbReference>
<feature type="region of interest" description="Disordered" evidence="2">
    <location>
        <begin position="217"/>
        <end position="243"/>
    </location>
</feature>
<dbReference type="AlphaFoldDB" id="A0A934RUN6"/>
<evidence type="ECO:0000313" key="6">
    <source>
        <dbReference type="Proteomes" id="UP000617628"/>
    </source>
</evidence>
<dbReference type="InterPro" id="IPR025285">
    <property type="entry name" value="DUF4145"/>
</dbReference>
<dbReference type="GO" id="GO:0006304">
    <property type="term" value="P:DNA modification"/>
    <property type="evidence" value="ECO:0007669"/>
    <property type="project" value="InterPro"/>
</dbReference>